<dbReference type="AlphaFoldDB" id="A0A2V2VI09"/>
<evidence type="ECO:0000313" key="1">
    <source>
        <dbReference type="EMBL" id="PWU96020.1"/>
    </source>
</evidence>
<evidence type="ECO:0000313" key="2">
    <source>
        <dbReference type="Proteomes" id="UP000246121"/>
    </source>
</evidence>
<dbReference type="Proteomes" id="UP000246121">
    <property type="component" value="Unassembled WGS sequence"/>
</dbReference>
<dbReference type="VEuPathDB" id="TriTrypDB:TCDM_14014"/>
<dbReference type="VEuPathDB" id="TriTrypDB:TcCLB.506727.130"/>
<comment type="caution">
    <text evidence="1">The sequence shown here is derived from an EMBL/GenBank/DDBJ whole genome shotgun (WGS) entry which is preliminary data.</text>
</comment>
<dbReference type="VEuPathDB" id="TriTrypDB:TcBrA4_0035690"/>
<accession>A0A2V2VI09</accession>
<dbReference type="VEuPathDB" id="TriTrypDB:C4B63_20g735c"/>
<dbReference type="VEuPathDB" id="TriTrypDB:TcCL_ESM00888"/>
<dbReference type="VEuPathDB" id="TriTrypDB:BCY84_01493"/>
<dbReference type="EMBL" id="PRFA01000020">
    <property type="protein sequence ID" value="PWU96020.1"/>
    <property type="molecule type" value="Genomic_DNA"/>
</dbReference>
<dbReference type="VEuPathDB" id="TriTrypDB:C3747_68g1036c"/>
<sequence>MVSKTRRQRQRRKAVLEANDGVLPPVLPAVPKSVHLKKTRPKMKSKMKIRLGHESRVDIYEGFEDRKGVLWNCPNCQRECRVVGFCVDCATGTRSKTHTGVLMARHKNGKKSTMALAVKKPKKLKLSKKTK</sequence>
<name>A0A2V2VI09_TRYCR</name>
<protein>
    <submittedName>
        <fullName evidence="1">Uncharacterized protein</fullName>
    </submittedName>
</protein>
<dbReference type="VEuPathDB" id="TriTrypDB:TcYC6_0049730"/>
<reference evidence="1 2" key="1">
    <citation type="journal article" date="2018" name="Microb. Genom.">
        <title>Expanding an expanded genome: long-read sequencing of Trypanosoma cruzi.</title>
        <authorList>
            <person name="Berna L."/>
            <person name="Rodriguez M."/>
            <person name="Chiribao M.L."/>
            <person name="Parodi-Talice A."/>
            <person name="Pita S."/>
            <person name="Rijo G."/>
            <person name="Alvarez-Valin F."/>
            <person name="Robello C."/>
        </authorList>
    </citation>
    <scope>NUCLEOTIDE SEQUENCE [LARGE SCALE GENOMIC DNA]</scope>
    <source>
        <strain evidence="1 2">Dm28c</strain>
    </source>
</reference>
<dbReference type="VEuPathDB" id="TriTrypDB:TcG_00016"/>
<dbReference type="OrthoDB" id="277341at2759"/>
<dbReference type="VEuPathDB" id="TriTrypDB:TcCLB.511529.130"/>
<organism evidence="1 2">
    <name type="scientific">Trypanosoma cruzi</name>
    <dbReference type="NCBI Taxonomy" id="5693"/>
    <lineage>
        <taxon>Eukaryota</taxon>
        <taxon>Discoba</taxon>
        <taxon>Euglenozoa</taxon>
        <taxon>Kinetoplastea</taxon>
        <taxon>Metakinetoplastina</taxon>
        <taxon>Trypanosomatida</taxon>
        <taxon>Trypanosomatidae</taxon>
        <taxon>Trypanosoma</taxon>
        <taxon>Schizotrypanum</taxon>
    </lineage>
</organism>
<gene>
    <name evidence="1" type="ORF">C4B63_20g735c</name>
</gene>
<proteinExistence type="predicted"/>